<evidence type="ECO:0000313" key="2">
    <source>
        <dbReference type="Proteomes" id="UP001162992"/>
    </source>
</evidence>
<proteinExistence type="predicted"/>
<accession>A0ACC2BXZ8</accession>
<gene>
    <name evidence="1" type="ORF">O6H91_13G101400</name>
</gene>
<protein>
    <submittedName>
        <fullName evidence="1">Uncharacterized protein</fullName>
    </submittedName>
</protein>
<organism evidence="1 2">
    <name type="scientific">Diphasiastrum complanatum</name>
    <name type="common">Issler's clubmoss</name>
    <name type="synonym">Lycopodium complanatum</name>
    <dbReference type="NCBI Taxonomy" id="34168"/>
    <lineage>
        <taxon>Eukaryota</taxon>
        <taxon>Viridiplantae</taxon>
        <taxon>Streptophyta</taxon>
        <taxon>Embryophyta</taxon>
        <taxon>Tracheophyta</taxon>
        <taxon>Lycopodiopsida</taxon>
        <taxon>Lycopodiales</taxon>
        <taxon>Lycopodiaceae</taxon>
        <taxon>Lycopodioideae</taxon>
        <taxon>Diphasiastrum</taxon>
    </lineage>
</organism>
<comment type="caution">
    <text evidence="1">The sequence shown here is derived from an EMBL/GenBank/DDBJ whole genome shotgun (WGS) entry which is preliminary data.</text>
</comment>
<keyword evidence="2" id="KW-1185">Reference proteome</keyword>
<evidence type="ECO:0000313" key="1">
    <source>
        <dbReference type="EMBL" id="KAJ7534590.1"/>
    </source>
</evidence>
<sequence length="191" mass="19931">MSHSSPSSSKAEFGSISKPINKGSTQIHVTALDAVVNVNSFFTVAVFIGLSFNVPQDSAATGPVSACVPGASVVKYLLVFEVVSFGCFLFSSLIAQGMKLGLIFVNSDDPQETQAAVISQKFLRSGMIASAMGSVAGTLFLLLSMINIVQLKLGSWSCASAWPKIAIIPLIILVANGGIIFTSSVLYAALH</sequence>
<dbReference type="Proteomes" id="UP001162992">
    <property type="component" value="Chromosome 13"/>
</dbReference>
<dbReference type="EMBL" id="CM055104">
    <property type="protein sequence ID" value="KAJ7534590.1"/>
    <property type="molecule type" value="Genomic_DNA"/>
</dbReference>
<name>A0ACC2BXZ8_DIPCM</name>
<reference evidence="2" key="1">
    <citation type="journal article" date="2024" name="Proc. Natl. Acad. Sci. U.S.A.">
        <title>Extraordinary preservation of gene collinearity over three hundred million years revealed in homosporous lycophytes.</title>
        <authorList>
            <person name="Li C."/>
            <person name="Wickell D."/>
            <person name="Kuo L.Y."/>
            <person name="Chen X."/>
            <person name="Nie B."/>
            <person name="Liao X."/>
            <person name="Peng D."/>
            <person name="Ji J."/>
            <person name="Jenkins J."/>
            <person name="Williams M."/>
            <person name="Shu S."/>
            <person name="Plott C."/>
            <person name="Barry K."/>
            <person name="Rajasekar S."/>
            <person name="Grimwood J."/>
            <person name="Han X."/>
            <person name="Sun S."/>
            <person name="Hou Z."/>
            <person name="He W."/>
            <person name="Dai G."/>
            <person name="Sun C."/>
            <person name="Schmutz J."/>
            <person name="Leebens-Mack J.H."/>
            <person name="Li F.W."/>
            <person name="Wang L."/>
        </authorList>
    </citation>
    <scope>NUCLEOTIDE SEQUENCE [LARGE SCALE GENOMIC DNA]</scope>
    <source>
        <strain evidence="2">cv. PW_Plant_1</strain>
    </source>
</reference>